<reference evidence="1 2" key="1">
    <citation type="submission" date="2019-03" db="EMBL/GenBank/DDBJ databases">
        <title>Comparative genomic analyses of the sweetpotato soil rot pathogen, Streptomyces ipomoeae.</title>
        <authorList>
            <person name="Ruschel Soares N."/>
            <person name="Badger J.H."/>
            <person name="Huguet-Tapia J.C."/>
            <person name="Clark C.A."/>
            <person name="Pettis G.S."/>
        </authorList>
    </citation>
    <scope>NUCLEOTIDE SEQUENCE [LARGE SCALE GENOMIC DNA]</scope>
    <source>
        <strain evidence="1 2">88-35</strain>
    </source>
</reference>
<comment type="caution">
    <text evidence="1">The sequence shown here is derived from an EMBL/GenBank/DDBJ whole genome shotgun (WGS) entry which is preliminary data.</text>
</comment>
<organism evidence="1 2">
    <name type="scientific">Streptomyces ipomoeae</name>
    <dbReference type="NCBI Taxonomy" id="103232"/>
    <lineage>
        <taxon>Bacteria</taxon>
        <taxon>Bacillati</taxon>
        <taxon>Actinomycetota</taxon>
        <taxon>Actinomycetes</taxon>
        <taxon>Kitasatosporales</taxon>
        <taxon>Streptomycetaceae</taxon>
        <taxon>Streptomyces</taxon>
    </lineage>
</organism>
<name>A0AAE9B263_9ACTN</name>
<gene>
    <name evidence="1" type="ORF">Sipo8835_09365</name>
</gene>
<dbReference type="RefSeq" id="WP_141581541.1">
    <property type="nucleotide sequence ID" value="NZ_SPAZ01000077.1"/>
</dbReference>
<dbReference type="AlphaFoldDB" id="A0AAE9B263"/>
<evidence type="ECO:0000313" key="2">
    <source>
        <dbReference type="Proteomes" id="UP000318720"/>
    </source>
</evidence>
<evidence type="ECO:0000313" key="1">
    <source>
        <dbReference type="EMBL" id="TQE36867.1"/>
    </source>
</evidence>
<protein>
    <submittedName>
        <fullName evidence="1">Uncharacterized protein</fullName>
    </submittedName>
</protein>
<dbReference type="EMBL" id="SPAZ01000077">
    <property type="protein sequence ID" value="TQE36867.1"/>
    <property type="molecule type" value="Genomic_DNA"/>
</dbReference>
<accession>A0AAE9B263</accession>
<dbReference type="Proteomes" id="UP000318720">
    <property type="component" value="Unassembled WGS sequence"/>
</dbReference>
<proteinExistence type="predicted"/>
<sequence>MQPKKARIPVAPRHDELLAAAIVNSVLGTHTVGCDDNTEEGKVDFDLAPRGERAPTVALEVSSHRDSKLLAVWSSLDKQYQGQVLSNLAKGWFVEFTAASRVRGEAARQLADLLADFEARGVDRVSVREWEDPHDCSAGTPDVQHLSDVTAIRNLGINAVAQIGESPDVAGRVFYGSLTFGVGPSSADDVPPYVEEFLAGKAGANKIKKLGGIKDLESHLFLWADSTHMSINVALDNRFVPSRDLCVPTEIQVVWLSGFASVDTVYQWDRDNGWRIHDVTGVAASIDRAS</sequence>